<evidence type="ECO:0000313" key="1">
    <source>
        <dbReference type="EMBL" id="WDM61827.1"/>
    </source>
</evidence>
<proteinExistence type="predicted"/>
<dbReference type="Proteomes" id="UP001216828">
    <property type="component" value="Chromosome"/>
</dbReference>
<sequence length="122" mass="13742">MALLLIDPDYDLLLDLAASPGLLEAIQEQWERLAHDPERQEFAVRISRRLLPVLSDCLDWDLKPPTSAQVSYAVSIARRLNIEIPAKVLQRRSDMGAFLDANTDLIIGAKRIRPRLKSPKSA</sequence>
<name>A0ABY7XU89_9GAMM</name>
<accession>A0ABY7XU89</accession>
<dbReference type="RefSeq" id="WP_274510475.1">
    <property type="nucleotide sequence ID" value="NZ_CP082270.1"/>
</dbReference>
<organism evidence="1 2">
    <name type="scientific">Stenotrophomonas forensis</name>
    <dbReference type="NCBI Taxonomy" id="2871169"/>
    <lineage>
        <taxon>Bacteria</taxon>
        <taxon>Pseudomonadati</taxon>
        <taxon>Pseudomonadota</taxon>
        <taxon>Gammaproteobacteria</taxon>
        <taxon>Lysobacterales</taxon>
        <taxon>Lysobacteraceae</taxon>
        <taxon>Stenotrophomonas</taxon>
        <taxon>Stenotrophomonas maltophilia group</taxon>
    </lineage>
</organism>
<gene>
    <name evidence="1" type="ORF">K5L94_11735</name>
</gene>
<dbReference type="EMBL" id="CP082270">
    <property type="protein sequence ID" value="WDM61827.1"/>
    <property type="molecule type" value="Genomic_DNA"/>
</dbReference>
<keyword evidence="2" id="KW-1185">Reference proteome</keyword>
<reference evidence="1 2" key="1">
    <citation type="submission" date="2021-08" db="EMBL/GenBank/DDBJ databases">
        <title>Stenotrophomonas forensis sp. nov., isolated from contaminated viral transport media.</title>
        <authorList>
            <person name="Nguyen S.V."/>
            <person name="Edwards D."/>
            <person name="Scott S."/>
            <person name="Doss J."/>
            <person name="Merid S."/>
            <person name="Zelaya E."/>
            <person name="Maza C."/>
            <person name="Mann M."/>
            <person name="Hamilton B."/>
            <person name="Blackwell R."/>
            <person name="Tran A."/>
            <person name="Hauser J."/>
        </authorList>
    </citation>
    <scope>NUCLEOTIDE SEQUENCE [LARGE SCALE GENOMIC DNA]</scope>
    <source>
        <strain evidence="1 2">DFS-20110405</strain>
    </source>
</reference>
<evidence type="ECO:0000313" key="2">
    <source>
        <dbReference type="Proteomes" id="UP001216828"/>
    </source>
</evidence>
<protein>
    <submittedName>
        <fullName evidence="1">Uncharacterized protein</fullName>
    </submittedName>
</protein>